<dbReference type="PANTHER" id="PTHR35711">
    <property type="entry name" value="EXPRESSED PROTEIN"/>
    <property type="match status" value="1"/>
</dbReference>
<dbReference type="RefSeq" id="XP_016500199.1">
    <property type="nucleotide sequence ID" value="XM_016644713.1"/>
</dbReference>
<feature type="compositionally biased region" description="Basic and acidic residues" evidence="1">
    <location>
        <begin position="100"/>
        <end position="113"/>
    </location>
</feature>
<feature type="compositionally biased region" description="Polar residues" evidence="1">
    <location>
        <begin position="148"/>
        <end position="158"/>
    </location>
</feature>
<sequence>MGREEGPRGGSICICISRNKALDSGSLFSPFNQTFAYNSLCKYHFLSLSHTSFRCGKKSTSAVQMEVMLTNTLLTCALPTLLASTQDVAVPLVAIETKVKGDQSRNDGHKVVDAAEEGGDGDNNVENGDGEFEDGEDDQFSDEGIHENNPNKTNGNAKKSNDEEGEENGDAEDEEGDGEGHDDDDNNDDDDDNDNDDDDDDDGEGPDEEEVVEEEPEDDEEEDEEEETIQPPKKRKK</sequence>
<feature type="compositionally biased region" description="Acidic residues" evidence="1">
    <location>
        <begin position="128"/>
        <end position="141"/>
    </location>
</feature>
<feature type="region of interest" description="Disordered" evidence="1">
    <location>
        <begin position="100"/>
        <end position="237"/>
    </location>
</feature>
<dbReference type="KEGG" id="nta:107818675"/>
<evidence type="ECO:0000256" key="1">
    <source>
        <dbReference type="SAM" id="MobiDB-lite"/>
    </source>
</evidence>
<dbReference type="OrthoDB" id="1306304at2759"/>
<dbReference type="OMA" id="DEGIHEN"/>
<dbReference type="STRING" id="4097.A0A1S4CGV0"/>
<dbReference type="PaxDb" id="4097-A0A1S4CGV0"/>
<feature type="compositionally biased region" description="Acidic residues" evidence="1">
    <location>
        <begin position="163"/>
        <end position="228"/>
    </location>
</feature>
<organism evidence="2">
    <name type="scientific">Nicotiana tabacum</name>
    <name type="common">Common tobacco</name>
    <dbReference type="NCBI Taxonomy" id="4097"/>
    <lineage>
        <taxon>Eukaryota</taxon>
        <taxon>Viridiplantae</taxon>
        <taxon>Streptophyta</taxon>
        <taxon>Embryophyta</taxon>
        <taxon>Tracheophyta</taxon>
        <taxon>Spermatophyta</taxon>
        <taxon>Magnoliopsida</taxon>
        <taxon>eudicotyledons</taxon>
        <taxon>Gunneridae</taxon>
        <taxon>Pentapetalae</taxon>
        <taxon>asterids</taxon>
        <taxon>lamiids</taxon>
        <taxon>Solanales</taxon>
        <taxon>Solanaceae</taxon>
        <taxon>Nicotianoideae</taxon>
        <taxon>Nicotianeae</taxon>
        <taxon>Nicotiana</taxon>
    </lineage>
</organism>
<protein>
    <submittedName>
        <fullName evidence="2">Prostatic spermine-binding protein</fullName>
    </submittedName>
</protein>
<accession>A0A1S4CGV0</accession>
<dbReference type="AlphaFoldDB" id="A0A1S4CGV0"/>
<proteinExistence type="predicted"/>
<name>A0A1S4CGV0_TOBAC</name>
<dbReference type="PANTHER" id="PTHR35711:SF1">
    <property type="entry name" value="ECTODERMAL, ISOFORM F"/>
    <property type="match status" value="1"/>
</dbReference>
<evidence type="ECO:0000313" key="2">
    <source>
        <dbReference type="RefSeq" id="XP_016500199.1"/>
    </source>
</evidence>
<reference evidence="2" key="1">
    <citation type="submission" date="2025-08" db="UniProtKB">
        <authorList>
            <consortium name="RefSeq"/>
        </authorList>
    </citation>
    <scope>IDENTIFICATION</scope>
</reference>
<gene>
    <name evidence="2" type="primary">LOC107818675</name>
</gene>